<dbReference type="GO" id="GO:0016342">
    <property type="term" value="C:catenin complex"/>
    <property type="evidence" value="ECO:0007669"/>
    <property type="project" value="TreeGrafter"/>
</dbReference>
<dbReference type="GO" id="GO:0005737">
    <property type="term" value="C:cytoplasm"/>
    <property type="evidence" value="ECO:0007669"/>
    <property type="project" value="UniProtKB-SubCell"/>
</dbReference>
<dbReference type="GO" id="GO:0098609">
    <property type="term" value="P:cell-cell adhesion"/>
    <property type="evidence" value="ECO:0007669"/>
    <property type="project" value="TreeGrafter"/>
</dbReference>
<keyword evidence="2" id="KW-0963">Cytoplasm</keyword>
<sequence>MSFPAIQKTLTLITDIENKIFHRDLRQRIKTLLRSVQDSIKEIESYLQTSQFNSYKNKIKLCISQMLKVIPSLIQLLSDGNHSAFEDVTGYMLEKLRWCLMEPMRMFSGGGVEEDTEASGIFIRSVDWAISVIQAGEPLNETYKLAVDDLLCQALTIAKLAAAQDYNEISSGCRSVLVSLSSVLHYKETSESARRLHRDILLCNLETLYRRVNTAVLRLFLYVMSDSFLPLKNIVVKCVESDKESNHTKKRQGSDLDHLVSKLDLYLEQIHLLGNFAVACTDSGDTKLRVQCSMASLEFCETHLVPAITAFYLDQRLEKRDYLSFLTDEAQKSLKDLHLQIDNIVDTGSFARVVFEDLTDLTRTIRENISDGMFDKRECELFQRRCNKLVQHLLTTDDKYVRQDQTVYQIVKQLLTVLKNLDDQLQVCSPIANDTIWNLDIALELLDHLCQKLNFSAMNHSSAGRISIDRSVSLLDNVRNLSLDVSAPRLDINIAASSQREGQRLKSKIFINSATIKEGERYNAGDAMSSLDPYLSRVGDTPMIKSTLYCRTPLRTPRRLKGEHTSYDLADILNGLSKDSSETAISLKEDSLAEDVPNNSQSQTDVRHGNRGVNSNIARSRNLAESTTSVLSDMYNHDAADRLRDIKFLEEKIAHLKGS</sequence>
<dbReference type="GO" id="GO:0016477">
    <property type="term" value="P:cell migration"/>
    <property type="evidence" value="ECO:0007669"/>
    <property type="project" value="TreeGrafter"/>
</dbReference>
<dbReference type="PANTHER" id="PTHR18914">
    <property type="entry name" value="ALPHA CATENIN"/>
    <property type="match status" value="1"/>
</dbReference>
<feature type="region of interest" description="Disordered" evidence="3">
    <location>
        <begin position="593"/>
        <end position="615"/>
    </location>
</feature>
<organism evidence="4">
    <name type="scientific">Panstrongylus lignarius</name>
    <dbReference type="NCBI Taxonomy" id="156445"/>
    <lineage>
        <taxon>Eukaryota</taxon>
        <taxon>Metazoa</taxon>
        <taxon>Ecdysozoa</taxon>
        <taxon>Arthropoda</taxon>
        <taxon>Hexapoda</taxon>
        <taxon>Insecta</taxon>
        <taxon>Pterygota</taxon>
        <taxon>Neoptera</taxon>
        <taxon>Paraneoptera</taxon>
        <taxon>Hemiptera</taxon>
        <taxon>Heteroptera</taxon>
        <taxon>Panheteroptera</taxon>
        <taxon>Cimicomorpha</taxon>
        <taxon>Reduviidae</taxon>
        <taxon>Triatominae</taxon>
        <taxon>Panstrongylus</taxon>
    </lineage>
</organism>
<proteinExistence type="predicted"/>
<dbReference type="EMBL" id="GFTR01007653">
    <property type="protein sequence ID" value="JAW08773.1"/>
    <property type="molecule type" value="Transcribed_RNA"/>
</dbReference>
<name>A0A224XKV9_9HEMI</name>
<reference evidence="4" key="1">
    <citation type="journal article" date="2018" name="PLoS Negl. Trop. Dis.">
        <title>An insight into the salivary gland and fat body transcriptome of Panstrongylus lignarius (Hemiptera: Heteroptera), the main vector of Chagas disease in Peru.</title>
        <authorList>
            <person name="Nevoa J.C."/>
            <person name="Mendes M.T."/>
            <person name="da Silva M.V."/>
            <person name="Soares S.C."/>
            <person name="Oliveira C.J.F."/>
            <person name="Ribeiro J.M.C."/>
        </authorList>
    </citation>
    <scope>NUCLEOTIDE SEQUENCE</scope>
</reference>
<accession>A0A224XKV9</accession>
<protein>
    <submittedName>
        <fullName evidence="4">Putative serendipity locus protein alpha</fullName>
    </submittedName>
</protein>
<dbReference type="PANTHER" id="PTHR18914:SF33">
    <property type="entry name" value="RE47911P-RELATED"/>
    <property type="match status" value="1"/>
</dbReference>
<evidence type="ECO:0000256" key="1">
    <source>
        <dbReference type="ARBA" id="ARBA00004496"/>
    </source>
</evidence>
<evidence type="ECO:0000256" key="3">
    <source>
        <dbReference type="SAM" id="MobiDB-lite"/>
    </source>
</evidence>
<dbReference type="AlphaFoldDB" id="A0A224XKV9"/>
<dbReference type="GO" id="GO:0005912">
    <property type="term" value="C:adherens junction"/>
    <property type="evidence" value="ECO:0007669"/>
    <property type="project" value="TreeGrafter"/>
</dbReference>
<dbReference type="GO" id="GO:0008013">
    <property type="term" value="F:beta-catenin binding"/>
    <property type="evidence" value="ECO:0007669"/>
    <property type="project" value="TreeGrafter"/>
</dbReference>
<evidence type="ECO:0000313" key="4">
    <source>
        <dbReference type="EMBL" id="JAW08773.1"/>
    </source>
</evidence>
<evidence type="ECO:0000256" key="2">
    <source>
        <dbReference type="ARBA" id="ARBA00022490"/>
    </source>
</evidence>
<comment type="subcellular location">
    <subcellularLocation>
        <location evidence="1">Cytoplasm</location>
    </subcellularLocation>
</comment>
<dbReference type="GO" id="GO:0051015">
    <property type="term" value="F:actin filament binding"/>
    <property type="evidence" value="ECO:0007669"/>
    <property type="project" value="TreeGrafter"/>
</dbReference>